<dbReference type="Gene3D" id="1.10.10.10">
    <property type="entry name" value="Winged helix-like DNA-binding domain superfamily/Winged helix DNA-binding domain"/>
    <property type="match status" value="1"/>
</dbReference>
<feature type="compositionally biased region" description="Basic and acidic residues" evidence="4">
    <location>
        <begin position="256"/>
        <end position="276"/>
    </location>
</feature>
<evidence type="ECO:0000313" key="7">
    <source>
        <dbReference type="Proteomes" id="UP000219612"/>
    </source>
</evidence>
<dbReference type="InterPro" id="IPR001845">
    <property type="entry name" value="HTH_ArsR_DNA-bd_dom"/>
</dbReference>
<feature type="domain" description="HTH arsR-type" evidence="5">
    <location>
        <begin position="151"/>
        <end position="255"/>
    </location>
</feature>
<dbReference type="PANTHER" id="PTHR43132">
    <property type="entry name" value="ARSENICAL RESISTANCE OPERON REPRESSOR ARSR-RELATED"/>
    <property type="match status" value="1"/>
</dbReference>
<keyword evidence="1" id="KW-0805">Transcription regulation</keyword>
<protein>
    <submittedName>
        <fullName evidence="6">DNA-binding transcriptional regulator, ArsR family</fullName>
    </submittedName>
</protein>
<dbReference type="Proteomes" id="UP000219612">
    <property type="component" value="Unassembled WGS sequence"/>
</dbReference>
<proteinExistence type="predicted"/>
<evidence type="ECO:0000256" key="2">
    <source>
        <dbReference type="ARBA" id="ARBA00023125"/>
    </source>
</evidence>
<dbReference type="InterPro" id="IPR036388">
    <property type="entry name" value="WH-like_DNA-bd_sf"/>
</dbReference>
<keyword evidence="3" id="KW-0804">Transcription</keyword>
<reference evidence="7" key="1">
    <citation type="submission" date="2017-09" db="EMBL/GenBank/DDBJ databases">
        <authorList>
            <person name="Varghese N."/>
            <person name="Submissions S."/>
        </authorList>
    </citation>
    <scope>NUCLEOTIDE SEQUENCE [LARGE SCALE GENOMIC DNA]</scope>
    <source>
        <strain evidence="7">CGMCC 4.6857</strain>
    </source>
</reference>
<dbReference type="InterPro" id="IPR051011">
    <property type="entry name" value="Metal_resp_trans_reg"/>
</dbReference>
<gene>
    <name evidence="6" type="ORF">SAMN05421748_11340</name>
</gene>
<dbReference type="EMBL" id="OBDY01000013">
    <property type="protein sequence ID" value="SNY52583.1"/>
    <property type="molecule type" value="Genomic_DNA"/>
</dbReference>
<feature type="region of interest" description="Disordered" evidence="4">
    <location>
        <begin position="80"/>
        <end position="102"/>
    </location>
</feature>
<dbReference type="InterPro" id="IPR036390">
    <property type="entry name" value="WH_DNA-bd_sf"/>
</dbReference>
<dbReference type="GO" id="GO:0003677">
    <property type="term" value="F:DNA binding"/>
    <property type="evidence" value="ECO:0007669"/>
    <property type="project" value="UniProtKB-KW"/>
</dbReference>
<name>A0A285IXM4_9ACTN</name>
<dbReference type="InterPro" id="IPR011991">
    <property type="entry name" value="ArsR-like_HTH"/>
</dbReference>
<evidence type="ECO:0000256" key="3">
    <source>
        <dbReference type="ARBA" id="ARBA00023163"/>
    </source>
</evidence>
<evidence type="ECO:0000313" key="6">
    <source>
        <dbReference type="EMBL" id="SNY52583.1"/>
    </source>
</evidence>
<feature type="region of interest" description="Disordered" evidence="4">
    <location>
        <begin position="249"/>
        <end position="276"/>
    </location>
</feature>
<evidence type="ECO:0000256" key="4">
    <source>
        <dbReference type="SAM" id="MobiDB-lite"/>
    </source>
</evidence>
<dbReference type="CDD" id="cd00090">
    <property type="entry name" value="HTH_ARSR"/>
    <property type="match status" value="1"/>
</dbReference>
<dbReference type="AlphaFoldDB" id="A0A285IXM4"/>
<sequence length="276" mass="29847">MDLDVAELAGTRFAISPLAETVGALLLLGAPATPEPHRRWRRWAEREARTLHLPSTWPLLVNDRPSWPEFLLPAPGARAPSIDDDLEAPAPNYGQAGPRHPDLDWRDGRLLQHSRQGNRVIRPAPGGLVLMPSALGPSTPHIRASTSSWTTVRYPARGLATLWTAGTHPATGAVANLLGRPRADLLEALRSPTTVTDLAHSTGVTPSAISQHLRVLREAGLIAGSRTGRRVLYTTTTLGLALLCGEVTPSPGQVGERPERSDRAAEHRQLERPGRH</sequence>
<organism evidence="6 7">
    <name type="scientific">Paractinoplanes atraurantiacus</name>
    <dbReference type="NCBI Taxonomy" id="1036182"/>
    <lineage>
        <taxon>Bacteria</taxon>
        <taxon>Bacillati</taxon>
        <taxon>Actinomycetota</taxon>
        <taxon>Actinomycetes</taxon>
        <taxon>Micromonosporales</taxon>
        <taxon>Micromonosporaceae</taxon>
        <taxon>Paractinoplanes</taxon>
    </lineage>
</organism>
<accession>A0A285IXM4</accession>
<evidence type="ECO:0000259" key="5">
    <source>
        <dbReference type="PROSITE" id="PS50987"/>
    </source>
</evidence>
<keyword evidence="7" id="KW-1185">Reference proteome</keyword>
<dbReference type="PANTHER" id="PTHR43132:SF6">
    <property type="entry name" value="HTH-TYPE TRANSCRIPTIONAL REPRESSOR CZRA"/>
    <property type="match status" value="1"/>
</dbReference>
<dbReference type="PROSITE" id="PS50987">
    <property type="entry name" value="HTH_ARSR_2"/>
    <property type="match status" value="1"/>
</dbReference>
<dbReference type="GO" id="GO:0003700">
    <property type="term" value="F:DNA-binding transcription factor activity"/>
    <property type="evidence" value="ECO:0007669"/>
    <property type="project" value="InterPro"/>
</dbReference>
<evidence type="ECO:0000256" key="1">
    <source>
        <dbReference type="ARBA" id="ARBA00023015"/>
    </source>
</evidence>
<dbReference type="SMART" id="SM00418">
    <property type="entry name" value="HTH_ARSR"/>
    <property type="match status" value="1"/>
</dbReference>
<keyword evidence="2 6" id="KW-0238">DNA-binding</keyword>
<dbReference type="Pfam" id="PF01022">
    <property type="entry name" value="HTH_5"/>
    <property type="match status" value="1"/>
</dbReference>
<dbReference type="SUPFAM" id="SSF46785">
    <property type="entry name" value="Winged helix' DNA-binding domain"/>
    <property type="match status" value="1"/>
</dbReference>